<sequence length="87" mass="9532">MDFNKDLNFFGTTQTESLLETTRPTRRTNAVPMPVVTETINGGSRHLAGTVGEEPKGAVEDAVAEEDDILVRVVNLPNHGFLTMTME</sequence>
<organism evidence="1 2">
    <name type="scientific">Ficus carica</name>
    <name type="common">Common fig</name>
    <dbReference type="NCBI Taxonomy" id="3494"/>
    <lineage>
        <taxon>Eukaryota</taxon>
        <taxon>Viridiplantae</taxon>
        <taxon>Streptophyta</taxon>
        <taxon>Embryophyta</taxon>
        <taxon>Tracheophyta</taxon>
        <taxon>Spermatophyta</taxon>
        <taxon>Magnoliopsida</taxon>
        <taxon>eudicotyledons</taxon>
        <taxon>Gunneridae</taxon>
        <taxon>Pentapetalae</taxon>
        <taxon>rosids</taxon>
        <taxon>fabids</taxon>
        <taxon>Rosales</taxon>
        <taxon>Moraceae</taxon>
        <taxon>Ficeae</taxon>
        <taxon>Ficus</taxon>
    </lineage>
</organism>
<evidence type="ECO:0000313" key="1">
    <source>
        <dbReference type="EMBL" id="GMN71495.1"/>
    </source>
</evidence>
<dbReference type="EMBL" id="BTGU01011384">
    <property type="protein sequence ID" value="GMN71495.1"/>
    <property type="molecule type" value="Genomic_DNA"/>
</dbReference>
<evidence type="ECO:0000313" key="2">
    <source>
        <dbReference type="Proteomes" id="UP001187192"/>
    </source>
</evidence>
<gene>
    <name evidence="1" type="ORF">TIFTF001_052689</name>
</gene>
<name>A0AA88JF12_FICCA</name>
<dbReference type="Gramene" id="FCD_00012861-RA">
    <property type="protein sequence ID" value="FCD_00012861-RA:cds"/>
    <property type="gene ID" value="FCD_00012861"/>
</dbReference>
<accession>A0AA88JF12</accession>
<dbReference type="Proteomes" id="UP001187192">
    <property type="component" value="Unassembled WGS sequence"/>
</dbReference>
<proteinExistence type="predicted"/>
<reference evidence="1" key="1">
    <citation type="submission" date="2023-07" db="EMBL/GenBank/DDBJ databases">
        <title>draft genome sequence of fig (Ficus carica).</title>
        <authorList>
            <person name="Takahashi T."/>
            <person name="Nishimura K."/>
        </authorList>
    </citation>
    <scope>NUCLEOTIDE SEQUENCE</scope>
</reference>
<dbReference type="AlphaFoldDB" id="A0AA88JF12"/>
<protein>
    <submittedName>
        <fullName evidence="1">Uncharacterized protein</fullName>
    </submittedName>
</protein>
<comment type="caution">
    <text evidence="1">The sequence shown here is derived from an EMBL/GenBank/DDBJ whole genome shotgun (WGS) entry which is preliminary data.</text>
</comment>
<keyword evidence="2" id="KW-1185">Reference proteome</keyword>